<organism evidence="5 6">
    <name type="scientific">Caenorhabditis remanei</name>
    <name type="common">Caenorhabditis vulgaris</name>
    <dbReference type="NCBI Taxonomy" id="31234"/>
    <lineage>
        <taxon>Eukaryota</taxon>
        <taxon>Metazoa</taxon>
        <taxon>Ecdysozoa</taxon>
        <taxon>Nematoda</taxon>
        <taxon>Chromadorea</taxon>
        <taxon>Rhabditida</taxon>
        <taxon>Rhabditina</taxon>
        <taxon>Rhabditomorpha</taxon>
        <taxon>Rhabditoidea</taxon>
        <taxon>Rhabditidae</taxon>
        <taxon>Peloderinae</taxon>
        <taxon>Caenorhabditis</taxon>
    </lineage>
</organism>
<feature type="compositionally biased region" description="Polar residues" evidence="4">
    <location>
        <begin position="553"/>
        <end position="564"/>
    </location>
</feature>
<evidence type="ECO:0000256" key="4">
    <source>
        <dbReference type="SAM" id="MobiDB-lite"/>
    </source>
</evidence>
<dbReference type="GeneID" id="9797894"/>
<feature type="compositionally biased region" description="Polar residues" evidence="4">
    <location>
        <begin position="1"/>
        <end position="28"/>
    </location>
</feature>
<feature type="compositionally biased region" description="Polar residues" evidence="4">
    <location>
        <begin position="261"/>
        <end position="273"/>
    </location>
</feature>
<feature type="compositionally biased region" description="Polar residues" evidence="4">
    <location>
        <begin position="410"/>
        <end position="437"/>
    </location>
</feature>
<name>A0A6A5FWR2_CAERE</name>
<evidence type="ECO:0000313" key="6">
    <source>
        <dbReference type="Proteomes" id="UP000483820"/>
    </source>
</evidence>
<feature type="compositionally biased region" description="Polar residues" evidence="4">
    <location>
        <begin position="681"/>
        <end position="690"/>
    </location>
</feature>
<feature type="region of interest" description="Disordered" evidence="4">
    <location>
        <begin position="1"/>
        <end position="35"/>
    </location>
</feature>
<dbReference type="EMBL" id="WUAV01000006">
    <property type="protein sequence ID" value="KAF1747036.1"/>
    <property type="molecule type" value="Genomic_DNA"/>
</dbReference>
<feature type="compositionally biased region" description="Polar residues" evidence="4">
    <location>
        <begin position="572"/>
        <end position="590"/>
    </location>
</feature>
<feature type="region of interest" description="Disordered" evidence="4">
    <location>
        <begin position="670"/>
        <end position="691"/>
    </location>
</feature>
<proteinExistence type="predicted"/>
<evidence type="ECO:0000256" key="2">
    <source>
        <dbReference type="ARBA" id="ARBA00022771"/>
    </source>
</evidence>
<keyword evidence="2" id="KW-0863">Zinc-finger</keyword>
<feature type="compositionally biased region" description="Low complexity" evidence="4">
    <location>
        <begin position="227"/>
        <end position="246"/>
    </location>
</feature>
<dbReference type="InterPro" id="IPR011011">
    <property type="entry name" value="Znf_FYVE_PHD"/>
</dbReference>
<dbReference type="RefSeq" id="XP_053578980.1">
    <property type="nucleotide sequence ID" value="XM_053735414.1"/>
</dbReference>
<dbReference type="KEGG" id="crq:GCK72_023494"/>
<comment type="caution">
    <text evidence="5">The sequence shown here is derived from an EMBL/GenBank/DDBJ whole genome shotgun (WGS) entry which is preliminary data.</text>
</comment>
<evidence type="ECO:0000256" key="1">
    <source>
        <dbReference type="ARBA" id="ARBA00022723"/>
    </source>
</evidence>
<feature type="compositionally biased region" description="Low complexity" evidence="4">
    <location>
        <begin position="368"/>
        <end position="382"/>
    </location>
</feature>
<dbReference type="Proteomes" id="UP000483820">
    <property type="component" value="Chromosome X"/>
</dbReference>
<dbReference type="GO" id="GO:0008270">
    <property type="term" value="F:zinc ion binding"/>
    <property type="evidence" value="ECO:0007669"/>
    <property type="project" value="UniProtKB-KW"/>
</dbReference>
<dbReference type="InterPro" id="IPR013083">
    <property type="entry name" value="Znf_RING/FYVE/PHD"/>
</dbReference>
<keyword evidence="3" id="KW-0862">Zinc</keyword>
<evidence type="ECO:0000256" key="3">
    <source>
        <dbReference type="ARBA" id="ARBA00022833"/>
    </source>
</evidence>
<dbReference type="PROSITE" id="PS01359">
    <property type="entry name" value="ZF_PHD_1"/>
    <property type="match status" value="1"/>
</dbReference>
<gene>
    <name evidence="5" type="ORF">GCK72_023494</name>
</gene>
<dbReference type="CTD" id="9797894"/>
<feature type="compositionally biased region" description="Polar residues" evidence="4">
    <location>
        <begin position="383"/>
        <end position="396"/>
    </location>
</feature>
<keyword evidence="1" id="KW-0479">Metal-binding</keyword>
<feature type="region of interest" description="Disordered" evidence="4">
    <location>
        <begin position="730"/>
        <end position="768"/>
    </location>
</feature>
<evidence type="ECO:0000313" key="5">
    <source>
        <dbReference type="EMBL" id="KAF1747036.1"/>
    </source>
</evidence>
<feature type="region of interest" description="Disordered" evidence="4">
    <location>
        <begin position="872"/>
        <end position="928"/>
    </location>
</feature>
<sequence>MSTSFPNSNGSVPQYNPQANGSFNQYAQNLPPGGYPGMEHYQHNMYAPNANGYGGMPPGQPNMGGPAQPTAMPLKGQPPQQYPGPPGAGVKLPGYDANSMQNGYMGYPPHQQRTTGHPPQNGPPPNYNAHQQMPPPNNPYGGVPDPYRMYSGMQGPPAQPPQNSSTQPAPPAQNANYPPPAQPAPPSAQAVPHQYPTQQPLPAHLHGGPPYQSMPPPQSAPLQHYQPPGYTNGTTPTRPPTTQGFPPLQPSKQAKQDDTRPNNLQQTPNQQYPGSFGGPGAPNGYDAYAGGPGGYPGYPPPGNQGTPVTSQAPGQNGTSGTPNGQHQFSGFNASLYSTPGPDTGGHHTPSHNTSGQNTPGHHTPGQMTPTHQTPGHQTPGHQSSGHNTPAQNTPSGSAAPVVNPYAPMGNQGQFGSNDPASSHGTPGNYGGMNSSHSTPNPPTGRATPGTPSTPTTPGASQQRTPQQQQQQQQPGMQNHMPPPPQYNHNPMASPNHGPNGTTPQKHQTPMGSSLPPLNGQYPPMTQNMQSPVTTPAPEPTFKEPAMPVRHSPSHTQSPALQQPTGAPPAYHTPSSSNRTPEATTSSQPARSPTFAVPTLPAAKPKTSPQKKRGEIESVPEPPSQDTPFTLVHNFELPAAMTNLKESISVGPNKKMHPQVDKHYFSRKRQPLRHPYPEGANAHNTPATEPSTFGFIEGSKYFKEGYNRKITLQTPSMGPPTLSRSQSMLVSPGFNASQPSTSGRQPAKKARSASDASEPTFTMPLPPNRHPMAATDPRMQQQMQMHQYHQQMHMQKMHQQQIAAQQQHMTRMNQAGNMPSTSTAGGMPPAPGPTALPPIAPPALQRAESMPQLPSQQQPPMGGQMPPHMAGMPPMNGNHLENPTANSNTGHTNNQQRVGLPPLTLRNPALAGTQSHDFPSAPSTSNQPPDQCAGCHNFISAGSPTLCCMYHDCKNVYHRQCTRLTSNAFNHFDGTPQARWVCPPCETQVRPMQMQHA</sequence>
<feature type="compositionally biased region" description="Polar residues" evidence="4">
    <location>
        <begin position="878"/>
        <end position="896"/>
    </location>
</feature>
<reference evidence="5 6" key="1">
    <citation type="submission" date="2019-12" db="EMBL/GenBank/DDBJ databases">
        <title>Chromosome-level assembly of the Caenorhabditis remanei genome.</title>
        <authorList>
            <person name="Teterina A.A."/>
            <person name="Willis J.H."/>
            <person name="Phillips P.C."/>
        </authorList>
    </citation>
    <scope>NUCLEOTIDE SEQUENCE [LARGE SCALE GENOMIC DNA]</scope>
    <source>
        <strain evidence="5 6">PX506</strain>
        <tissue evidence="5">Whole organism</tissue>
    </source>
</reference>
<dbReference type="AlphaFoldDB" id="A0A6A5FWR2"/>
<feature type="compositionally biased region" description="Polar residues" evidence="4">
    <location>
        <begin position="730"/>
        <end position="743"/>
    </location>
</feature>
<protein>
    <recommendedName>
        <fullName evidence="7">PHD-type domain-containing protein</fullName>
    </recommendedName>
</protein>
<feature type="compositionally biased region" description="Polar residues" evidence="4">
    <location>
        <begin position="911"/>
        <end position="928"/>
    </location>
</feature>
<dbReference type="SUPFAM" id="SSF57903">
    <property type="entry name" value="FYVE/PHD zinc finger"/>
    <property type="match status" value="1"/>
</dbReference>
<feature type="region of interest" description="Disordered" evidence="4">
    <location>
        <begin position="52"/>
        <end position="626"/>
    </location>
</feature>
<feature type="compositionally biased region" description="Polar residues" evidence="4">
    <location>
        <begin position="486"/>
        <end position="511"/>
    </location>
</feature>
<feature type="compositionally biased region" description="Low complexity" evidence="4">
    <location>
        <begin position="443"/>
        <end position="479"/>
    </location>
</feature>
<accession>A0A6A5FWR2</accession>
<feature type="compositionally biased region" description="Polar residues" evidence="4">
    <location>
        <begin position="523"/>
        <end position="533"/>
    </location>
</feature>
<feature type="compositionally biased region" description="Pro residues" evidence="4">
    <location>
        <begin position="177"/>
        <end position="186"/>
    </location>
</feature>
<feature type="compositionally biased region" description="Polar residues" evidence="4">
    <location>
        <begin position="303"/>
        <end position="337"/>
    </location>
</feature>
<evidence type="ECO:0008006" key="7">
    <source>
        <dbReference type="Google" id="ProtNLM"/>
    </source>
</evidence>
<dbReference type="InterPro" id="IPR019786">
    <property type="entry name" value="Zinc_finger_PHD-type_CS"/>
</dbReference>
<dbReference type="CDD" id="cd15489">
    <property type="entry name" value="PHD_SF"/>
    <property type="match status" value="1"/>
</dbReference>
<dbReference type="Gene3D" id="3.30.40.10">
    <property type="entry name" value="Zinc/RING finger domain, C3HC4 (zinc finger)"/>
    <property type="match status" value="1"/>
</dbReference>
<feature type="compositionally biased region" description="Polar residues" evidence="4">
    <location>
        <begin position="350"/>
        <end position="360"/>
    </location>
</feature>